<proteinExistence type="predicted"/>
<dbReference type="STRING" id="7868.ENSCMIP00000004961"/>
<keyword evidence="3" id="KW-0812">Transmembrane</keyword>
<keyword evidence="3" id="KW-1133">Transmembrane helix</keyword>
<keyword evidence="2" id="KW-0378">Hydrolase</keyword>
<evidence type="ECO:0000313" key="5">
    <source>
        <dbReference type="Proteomes" id="UP000314986"/>
    </source>
</evidence>
<dbReference type="Gene3D" id="3.40.140.10">
    <property type="entry name" value="Cytidine Deaminase, domain 2"/>
    <property type="match status" value="1"/>
</dbReference>
<dbReference type="OMA" id="KLWGHAY"/>
<dbReference type="AlphaFoldDB" id="A0A4W3GN99"/>
<protein>
    <recommendedName>
        <fullName evidence="6">CMP/dCMP-type deaminase domain-containing protein</fullName>
    </recommendedName>
</protein>
<dbReference type="Pfam" id="PF18772">
    <property type="entry name" value="APOBEC2"/>
    <property type="match status" value="1"/>
</dbReference>
<name>A0A4W3GN99_CALMI</name>
<evidence type="ECO:0000256" key="3">
    <source>
        <dbReference type="SAM" id="Phobius"/>
    </source>
</evidence>
<feature type="transmembrane region" description="Helical" evidence="3">
    <location>
        <begin position="184"/>
        <end position="202"/>
    </location>
</feature>
<organism evidence="4 5">
    <name type="scientific">Callorhinchus milii</name>
    <name type="common">Ghost shark</name>
    <dbReference type="NCBI Taxonomy" id="7868"/>
    <lineage>
        <taxon>Eukaryota</taxon>
        <taxon>Metazoa</taxon>
        <taxon>Chordata</taxon>
        <taxon>Craniata</taxon>
        <taxon>Vertebrata</taxon>
        <taxon>Chondrichthyes</taxon>
        <taxon>Holocephali</taxon>
        <taxon>Chimaeriformes</taxon>
        <taxon>Callorhinchidae</taxon>
        <taxon>Callorhinchus</taxon>
    </lineage>
</organism>
<reference evidence="5" key="3">
    <citation type="journal article" date="2014" name="Nature">
        <title>Elephant shark genome provides unique insights into gnathostome evolution.</title>
        <authorList>
            <consortium name="International Elephant Shark Genome Sequencing Consortium"/>
            <person name="Venkatesh B."/>
            <person name="Lee A.P."/>
            <person name="Ravi V."/>
            <person name="Maurya A.K."/>
            <person name="Lian M.M."/>
            <person name="Swann J.B."/>
            <person name="Ohta Y."/>
            <person name="Flajnik M.F."/>
            <person name="Sutoh Y."/>
            <person name="Kasahara M."/>
            <person name="Hoon S."/>
            <person name="Gangu V."/>
            <person name="Roy S.W."/>
            <person name="Irimia M."/>
            <person name="Korzh V."/>
            <person name="Kondrychyn I."/>
            <person name="Lim Z.W."/>
            <person name="Tay B.H."/>
            <person name="Tohari S."/>
            <person name="Kong K.W."/>
            <person name="Ho S."/>
            <person name="Lorente-Galdos B."/>
            <person name="Quilez J."/>
            <person name="Marques-Bonet T."/>
            <person name="Raney B.J."/>
            <person name="Ingham P.W."/>
            <person name="Tay A."/>
            <person name="Hillier L.W."/>
            <person name="Minx P."/>
            <person name="Boehm T."/>
            <person name="Wilson R.K."/>
            <person name="Brenner S."/>
            <person name="Warren W.C."/>
        </authorList>
    </citation>
    <scope>NUCLEOTIDE SEQUENCE [LARGE SCALE GENOMIC DNA]</scope>
</reference>
<dbReference type="PANTHER" id="PTHR13857">
    <property type="entry name" value="MRNA EDITING ENZYME"/>
    <property type="match status" value="1"/>
</dbReference>
<reference evidence="4" key="5">
    <citation type="submission" date="2025-09" db="UniProtKB">
        <authorList>
            <consortium name="Ensembl"/>
        </authorList>
    </citation>
    <scope>IDENTIFICATION</scope>
</reference>
<dbReference type="InterPro" id="IPR050610">
    <property type="entry name" value="APOBEC_Cyt_Deaminase"/>
</dbReference>
<dbReference type="GO" id="GO:0004126">
    <property type="term" value="F:cytidine deaminase activity"/>
    <property type="evidence" value="ECO:0007669"/>
    <property type="project" value="TreeGrafter"/>
</dbReference>
<dbReference type="InterPro" id="IPR016192">
    <property type="entry name" value="APOBEC/CMP_deaminase_Zn-bd"/>
</dbReference>
<keyword evidence="1" id="KW-0479">Metal-binding</keyword>
<accession>A0A4W3GN99</accession>
<dbReference type="GO" id="GO:0005737">
    <property type="term" value="C:cytoplasm"/>
    <property type="evidence" value="ECO:0007669"/>
    <property type="project" value="TreeGrafter"/>
</dbReference>
<dbReference type="GO" id="GO:0008270">
    <property type="term" value="F:zinc ion binding"/>
    <property type="evidence" value="ECO:0007669"/>
    <property type="project" value="InterPro"/>
</dbReference>
<evidence type="ECO:0000256" key="1">
    <source>
        <dbReference type="ARBA" id="ARBA00022723"/>
    </source>
</evidence>
<reference evidence="5" key="2">
    <citation type="journal article" date="2007" name="PLoS Biol.">
        <title>Survey sequencing and comparative analysis of the elephant shark (Callorhinchus milii) genome.</title>
        <authorList>
            <person name="Venkatesh B."/>
            <person name="Kirkness E.F."/>
            <person name="Loh Y.H."/>
            <person name="Halpern A.L."/>
            <person name="Lee A.P."/>
            <person name="Johnson J."/>
            <person name="Dandona N."/>
            <person name="Viswanathan L.D."/>
            <person name="Tay A."/>
            <person name="Venter J.C."/>
            <person name="Strausberg R.L."/>
            <person name="Brenner S."/>
        </authorList>
    </citation>
    <scope>NUCLEOTIDE SEQUENCE [LARGE SCALE GENOMIC DNA]</scope>
</reference>
<keyword evidence="3" id="KW-0472">Membrane</keyword>
<dbReference type="GO" id="GO:0003723">
    <property type="term" value="F:RNA binding"/>
    <property type="evidence" value="ECO:0007669"/>
    <property type="project" value="TreeGrafter"/>
</dbReference>
<dbReference type="Ensembl" id="ENSCMIT00000005142.1">
    <property type="protein sequence ID" value="ENSCMIP00000004961.1"/>
    <property type="gene ID" value="ENSCMIG00000002944.1"/>
</dbReference>
<dbReference type="GO" id="GO:0005634">
    <property type="term" value="C:nucleus"/>
    <property type="evidence" value="ECO:0007669"/>
    <property type="project" value="TreeGrafter"/>
</dbReference>
<dbReference type="InParanoid" id="A0A4W3GN99"/>
<reference evidence="5" key="1">
    <citation type="journal article" date="2006" name="Science">
        <title>Ancient noncoding elements conserved in the human genome.</title>
        <authorList>
            <person name="Venkatesh B."/>
            <person name="Kirkness E.F."/>
            <person name="Loh Y.H."/>
            <person name="Halpern A.L."/>
            <person name="Lee A.P."/>
            <person name="Johnson J."/>
            <person name="Dandona N."/>
            <person name="Viswanathan L.D."/>
            <person name="Tay A."/>
            <person name="Venter J.C."/>
            <person name="Strausberg R.L."/>
            <person name="Brenner S."/>
        </authorList>
    </citation>
    <scope>NUCLEOTIDE SEQUENCE [LARGE SCALE GENOMIC DNA]</scope>
</reference>
<dbReference type="Proteomes" id="UP000314986">
    <property type="component" value="Unassembled WGS sequence"/>
</dbReference>
<dbReference type="GeneTree" id="ENSGT00730000112498"/>
<evidence type="ECO:0000313" key="4">
    <source>
        <dbReference type="Ensembl" id="ENSCMIP00000004961.1"/>
    </source>
</evidence>
<sequence>MYKLLDSRYLSKEKFYDGFNNASDQHYTLLCFQLKEDSKTIFKLWGYAINDQKKSHAEELVIDEMEQYIAANISHDLGKCYNITYYLSYGPCSRCCRKIIDFHRLFNNVSIDIKMSKSYCFQLPEVQNGVKNLLKENISLTAMDKADFVTCFYSFVEGGHLATFEPWPDLESHYQKFSEGLQTLQVHAILLYAFILHFYSVLQDMIFRTI</sequence>
<evidence type="ECO:0008006" key="6">
    <source>
        <dbReference type="Google" id="ProtNLM"/>
    </source>
</evidence>
<dbReference type="PROSITE" id="PS00903">
    <property type="entry name" value="CYT_DCMP_DEAMINASES_1"/>
    <property type="match status" value="1"/>
</dbReference>
<reference evidence="4" key="4">
    <citation type="submission" date="2025-08" db="UniProtKB">
        <authorList>
            <consortium name="Ensembl"/>
        </authorList>
    </citation>
    <scope>IDENTIFICATION</scope>
</reference>
<evidence type="ECO:0000256" key="2">
    <source>
        <dbReference type="ARBA" id="ARBA00022801"/>
    </source>
</evidence>
<dbReference type="GO" id="GO:0016554">
    <property type="term" value="P:cytidine to uridine editing"/>
    <property type="evidence" value="ECO:0007669"/>
    <property type="project" value="TreeGrafter"/>
</dbReference>
<keyword evidence="5" id="KW-1185">Reference proteome</keyword>
<dbReference type="PANTHER" id="PTHR13857:SF42">
    <property type="entry name" value="SINGLE-STRANDED DNA CYTOSINE DEAMINASE-LIKE"/>
    <property type="match status" value="1"/>
</dbReference>